<gene>
    <name evidence="2" type="ORF">E2562_037898</name>
</gene>
<organism evidence="2 3">
    <name type="scientific">Oryza meyeriana var. granulata</name>
    <dbReference type="NCBI Taxonomy" id="110450"/>
    <lineage>
        <taxon>Eukaryota</taxon>
        <taxon>Viridiplantae</taxon>
        <taxon>Streptophyta</taxon>
        <taxon>Embryophyta</taxon>
        <taxon>Tracheophyta</taxon>
        <taxon>Spermatophyta</taxon>
        <taxon>Magnoliopsida</taxon>
        <taxon>Liliopsida</taxon>
        <taxon>Poales</taxon>
        <taxon>Poaceae</taxon>
        <taxon>BOP clade</taxon>
        <taxon>Oryzoideae</taxon>
        <taxon>Oryzeae</taxon>
        <taxon>Oryzinae</taxon>
        <taxon>Oryza</taxon>
        <taxon>Oryza meyeriana</taxon>
    </lineage>
</organism>
<dbReference type="AlphaFoldDB" id="A0A6G1EAL3"/>
<comment type="caution">
    <text evidence="2">The sequence shown here is derived from an EMBL/GenBank/DDBJ whole genome shotgun (WGS) entry which is preliminary data.</text>
</comment>
<evidence type="ECO:0000313" key="2">
    <source>
        <dbReference type="EMBL" id="KAF0920983.1"/>
    </source>
</evidence>
<feature type="region of interest" description="Disordered" evidence="1">
    <location>
        <begin position="15"/>
        <end position="38"/>
    </location>
</feature>
<dbReference type="EMBL" id="SPHZ02000005">
    <property type="protein sequence ID" value="KAF0920983.1"/>
    <property type="molecule type" value="Genomic_DNA"/>
</dbReference>
<reference evidence="2 3" key="1">
    <citation type="submission" date="2019-11" db="EMBL/GenBank/DDBJ databases">
        <title>Whole genome sequence of Oryza granulata.</title>
        <authorList>
            <person name="Li W."/>
        </authorList>
    </citation>
    <scope>NUCLEOTIDE SEQUENCE [LARGE SCALE GENOMIC DNA]</scope>
    <source>
        <strain evidence="3">cv. Menghai</strain>
        <tissue evidence="2">Leaf</tissue>
    </source>
</reference>
<evidence type="ECO:0000256" key="1">
    <source>
        <dbReference type="SAM" id="MobiDB-lite"/>
    </source>
</evidence>
<proteinExistence type="predicted"/>
<dbReference type="Proteomes" id="UP000479710">
    <property type="component" value="Unassembled WGS sequence"/>
</dbReference>
<feature type="compositionally biased region" description="Low complexity" evidence="1">
    <location>
        <begin position="21"/>
        <end position="38"/>
    </location>
</feature>
<keyword evidence="3" id="KW-1185">Reference proteome</keyword>
<sequence length="65" mass="6570">MPVAAAHCGAVRLRPARRRPLSSAAPRRAPVPRGRCPPAAQGAARIDACALRCRPPAAAAPAPAA</sequence>
<evidence type="ECO:0000313" key="3">
    <source>
        <dbReference type="Proteomes" id="UP000479710"/>
    </source>
</evidence>
<accession>A0A6G1EAL3</accession>
<protein>
    <submittedName>
        <fullName evidence="2">Uncharacterized protein</fullName>
    </submittedName>
</protein>
<name>A0A6G1EAL3_9ORYZ</name>